<dbReference type="EMBL" id="JAYKXP010000056">
    <property type="protein sequence ID" value="KAK7034628.1"/>
    <property type="molecule type" value="Genomic_DNA"/>
</dbReference>
<dbReference type="InterPro" id="IPR020904">
    <property type="entry name" value="Sc_DH/Rdtase_CS"/>
</dbReference>
<accession>A0AAW0C5E8</accession>
<evidence type="ECO:0000256" key="1">
    <source>
        <dbReference type="ARBA" id="ARBA00006484"/>
    </source>
</evidence>
<dbReference type="GO" id="GO:0016491">
    <property type="term" value="F:oxidoreductase activity"/>
    <property type="evidence" value="ECO:0007669"/>
    <property type="project" value="UniProtKB-KW"/>
</dbReference>
<dbReference type="PRINTS" id="PR00081">
    <property type="entry name" value="GDHRDH"/>
</dbReference>
<dbReference type="InterPro" id="IPR002347">
    <property type="entry name" value="SDR_fam"/>
</dbReference>
<evidence type="ECO:0000313" key="4">
    <source>
        <dbReference type="EMBL" id="KAK7034628.1"/>
    </source>
</evidence>
<organism evidence="4 5">
    <name type="scientific">Paramarasmius palmivorus</name>
    <dbReference type="NCBI Taxonomy" id="297713"/>
    <lineage>
        <taxon>Eukaryota</taxon>
        <taxon>Fungi</taxon>
        <taxon>Dikarya</taxon>
        <taxon>Basidiomycota</taxon>
        <taxon>Agaricomycotina</taxon>
        <taxon>Agaricomycetes</taxon>
        <taxon>Agaricomycetidae</taxon>
        <taxon>Agaricales</taxon>
        <taxon>Marasmiineae</taxon>
        <taxon>Marasmiaceae</taxon>
        <taxon>Paramarasmius</taxon>
    </lineage>
</organism>
<dbReference type="Pfam" id="PF13561">
    <property type="entry name" value="adh_short_C2"/>
    <property type="match status" value="1"/>
</dbReference>
<comment type="caution">
    <text evidence="4">The sequence shown here is derived from an EMBL/GenBank/DDBJ whole genome shotgun (WGS) entry which is preliminary data.</text>
</comment>
<proteinExistence type="inferred from homology"/>
<dbReference type="SUPFAM" id="SSF51735">
    <property type="entry name" value="NAD(P)-binding Rossmann-fold domains"/>
    <property type="match status" value="1"/>
</dbReference>
<gene>
    <name evidence="4" type="ORF">VNI00_012270</name>
</gene>
<keyword evidence="3" id="KW-0560">Oxidoreductase</keyword>
<dbReference type="Gene3D" id="3.40.50.720">
    <property type="entry name" value="NAD(P)-binding Rossmann-like Domain"/>
    <property type="match status" value="1"/>
</dbReference>
<dbReference type="PANTHER" id="PTHR24321:SF8">
    <property type="entry name" value="ESTRADIOL 17-BETA-DEHYDROGENASE 8-RELATED"/>
    <property type="match status" value="1"/>
</dbReference>
<dbReference type="AlphaFoldDB" id="A0AAW0C5E8"/>
<keyword evidence="5" id="KW-1185">Reference proteome</keyword>
<evidence type="ECO:0000313" key="5">
    <source>
        <dbReference type="Proteomes" id="UP001383192"/>
    </source>
</evidence>
<evidence type="ECO:0000256" key="2">
    <source>
        <dbReference type="ARBA" id="ARBA00022857"/>
    </source>
</evidence>
<dbReference type="PANTHER" id="PTHR24321">
    <property type="entry name" value="DEHYDROGENASES, SHORT CHAIN"/>
    <property type="match status" value="1"/>
</dbReference>
<evidence type="ECO:0000256" key="3">
    <source>
        <dbReference type="ARBA" id="ARBA00023002"/>
    </source>
</evidence>
<sequence length="122" mass="12709">MIEQGRGGRIIGASSAGGKQGLPGVAAYTSSKFAIRGLTQSAALELGKYNITVNTYAPGCINTNMFISSCPDIDLEDIRIKLLTQRIGQPADIASVVAYLASDEAHFITGQSVSVDGGFILS</sequence>
<dbReference type="InterPro" id="IPR036291">
    <property type="entry name" value="NAD(P)-bd_dom_sf"/>
</dbReference>
<reference evidence="4 5" key="1">
    <citation type="submission" date="2024-01" db="EMBL/GenBank/DDBJ databases">
        <title>A draft genome for a cacao thread blight-causing isolate of Paramarasmius palmivorus.</title>
        <authorList>
            <person name="Baruah I.K."/>
            <person name="Bukari Y."/>
            <person name="Amoako-Attah I."/>
            <person name="Meinhardt L.W."/>
            <person name="Bailey B.A."/>
            <person name="Cohen S.P."/>
        </authorList>
    </citation>
    <scope>NUCLEOTIDE SEQUENCE [LARGE SCALE GENOMIC DNA]</scope>
    <source>
        <strain evidence="4 5">GH-12</strain>
    </source>
</reference>
<protein>
    <submittedName>
        <fullName evidence="4">Uncharacterized protein</fullName>
    </submittedName>
</protein>
<comment type="similarity">
    <text evidence="1">Belongs to the short-chain dehydrogenases/reductases (SDR) family.</text>
</comment>
<dbReference type="Proteomes" id="UP001383192">
    <property type="component" value="Unassembled WGS sequence"/>
</dbReference>
<keyword evidence="2" id="KW-0521">NADP</keyword>
<dbReference type="PROSITE" id="PS00061">
    <property type="entry name" value="ADH_SHORT"/>
    <property type="match status" value="1"/>
</dbReference>
<name>A0AAW0C5E8_9AGAR</name>